<proteinExistence type="predicted"/>
<gene>
    <name evidence="1" type="ORF">B0I29_116254</name>
</gene>
<protein>
    <submittedName>
        <fullName evidence="1">Uncharacterized protein</fullName>
    </submittedName>
</protein>
<name>A0A327Z4D2_9ACTN</name>
<accession>A0A327Z4D2</accession>
<organism evidence="1 2">
    <name type="scientific">Actinoplanes lutulentus</name>
    <dbReference type="NCBI Taxonomy" id="1287878"/>
    <lineage>
        <taxon>Bacteria</taxon>
        <taxon>Bacillati</taxon>
        <taxon>Actinomycetota</taxon>
        <taxon>Actinomycetes</taxon>
        <taxon>Micromonosporales</taxon>
        <taxon>Micromonosporaceae</taxon>
        <taxon>Actinoplanes</taxon>
    </lineage>
</organism>
<evidence type="ECO:0000313" key="1">
    <source>
        <dbReference type="EMBL" id="RAK30595.1"/>
    </source>
</evidence>
<dbReference type="EMBL" id="QLMJ01000016">
    <property type="protein sequence ID" value="RAK30595.1"/>
    <property type="molecule type" value="Genomic_DNA"/>
</dbReference>
<evidence type="ECO:0000313" key="2">
    <source>
        <dbReference type="Proteomes" id="UP000249341"/>
    </source>
</evidence>
<comment type="caution">
    <text evidence="1">The sequence shown here is derived from an EMBL/GenBank/DDBJ whole genome shotgun (WGS) entry which is preliminary data.</text>
</comment>
<dbReference type="AlphaFoldDB" id="A0A327Z4D2"/>
<reference evidence="1 2" key="1">
    <citation type="submission" date="2018-06" db="EMBL/GenBank/DDBJ databases">
        <title>Genomic Encyclopedia of Type Strains, Phase III (KMG-III): the genomes of soil and plant-associated and newly described type strains.</title>
        <authorList>
            <person name="Whitman W."/>
        </authorList>
    </citation>
    <scope>NUCLEOTIDE SEQUENCE [LARGE SCALE GENOMIC DNA]</scope>
    <source>
        <strain evidence="1 2">CGMCC 4.7090</strain>
    </source>
</reference>
<sequence length="39" mass="4411">MFHTAARNRVEALRDQLAMAEGFAQQIDEQVQRHTGAGR</sequence>
<dbReference type="Proteomes" id="UP000249341">
    <property type="component" value="Unassembled WGS sequence"/>
</dbReference>
<keyword evidence="2" id="KW-1185">Reference proteome</keyword>